<dbReference type="Pfam" id="PF13639">
    <property type="entry name" value="zf-RING_2"/>
    <property type="match status" value="1"/>
</dbReference>
<protein>
    <recommendedName>
        <fullName evidence="2">RING-type E3 ubiquitin transferase</fullName>
        <ecNumber evidence="2">2.3.2.27</ecNumber>
    </recommendedName>
</protein>
<evidence type="ECO:0000256" key="6">
    <source>
        <dbReference type="ARBA" id="ARBA00022786"/>
    </source>
</evidence>
<dbReference type="OrthoDB" id="21204at2759"/>
<feature type="domain" description="RING-type" evidence="9">
    <location>
        <begin position="164"/>
        <end position="206"/>
    </location>
</feature>
<keyword evidence="6" id="KW-0833">Ubl conjugation pathway</keyword>
<dbReference type="EC" id="2.3.2.27" evidence="2"/>
<comment type="catalytic activity">
    <reaction evidence="1">
        <text>S-ubiquitinyl-[E2 ubiquitin-conjugating enzyme]-L-cysteine + [acceptor protein]-L-lysine = [E2 ubiquitin-conjugating enzyme]-L-cysteine + N(6)-ubiquitinyl-[acceptor protein]-L-lysine.</text>
        <dbReference type="EC" id="2.3.2.27"/>
    </reaction>
</comment>
<evidence type="ECO:0000256" key="3">
    <source>
        <dbReference type="ARBA" id="ARBA00022679"/>
    </source>
</evidence>
<dbReference type="Proteomes" id="UP000653305">
    <property type="component" value="Unassembled WGS sequence"/>
</dbReference>
<dbReference type="SUPFAM" id="SSF57850">
    <property type="entry name" value="RING/U-box"/>
    <property type="match status" value="1"/>
</dbReference>
<keyword evidence="7" id="KW-0862">Zinc</keyword>
<dbReference type="InterPro" id="IPR001841">
    <property type="entry name" value="Znf_RING"/>
</dbReference>
<gene>
    <name evidence="10" type="ORF">PHJA_001698600</name>
</gene>
<accession>A0A830CI56</accession>
<dbReference type="InterPro" id="IPR045191">
    <property type="entry name" value="MBR1/2-like"/>
</dbReference>
<dbReference type="AlphaFoldDB" id="A0A830CI56"/>
<name>A0A830CI56_9LAMI</name>
<dbReference type="PANTHER" id="PTHR22937">
    <property type="entry name" value="E3 UBIQUITIN-PROTEIN LIGASE RNF165"/>
    <property type="match status" value="1"/>
</dbReference>
<dbReference type="Gene3D" id="3.30.40.10">
    <property type="entry name" value="Zinc/RING finger domain, C3HC4 (zinc finger)"/>
    <property type="match status" value="1"/>
</dbReference>
<evidence type="ECO:0000256" key="4">
    <source>
        <dbReference type="ARBA" id="ARBA00022723"/>
    </source>
</evidence>
<evidence type="ECO:0000256" key="2">
    <source>
        <dbReference type="ARBA" id="ARBA00012483"/>
    </source>
</evidence>
<keyword evidence="4" id="KW-0479">Metal-binding</keyword>
<dbReference type="PANTHER" id="PTHR22937:SF224">
    <property type="entry name" value="E3 UBIQUITIN-PROTEIN LIGASE MBR1-RELATED"/>
    <property type="match status" value="1"/>
</dbReference>
<dbReference type="PROSITE" id="PS50089">
    <property type="entry name" value="ZF_RING_2"/>
    <property type="match status" value="1"/>
</dbReference>
<organism evidence="10 11">
    <name type="scientific">Phtheirospermum japonicum</name>
    <dbReference type="NCBI Taxonomy" id="374723"/>
    <lineage>
        <taxon>Eukaryota</taxon>
        <taxon>Viridiplantae</taxon>
        <taxon>Streptophyta</taxon>
        <taxon>Embryophyta</taxon>
        <taxon>Tracheophyta</taxon>
        <taxon>Spermatophyta</taxon>
        <taxon>Magnoliopsida</taxon>
        <taxon>eudicotyledons</taxon>
        <taxon>Gunneridae</taxon>
        <taxon>Pentapetalae</taxon>
        <taxon>asterids</taxon>
        <taxon>lamiids</taxon>
        <taxon>Lamiales</taxon>
        <taxon>Orobanchaceae</taxon>
        <taxon>Orobanchaceae incertae sedis</taxon>
        <taxon>Phtheirospermum</taxon>
    </lineage>
</organism>
<evidence type="ECO:0000256" key="7">
    <source>
        <dbReference type="ARBA" id="ARBA00022833"/>
    </source>
</evidence>
<dbReference type="InterPro" id="IPR013083">
    <property type="entry name" value="Znf_RING/FYVE/PHD"/>
</dbReference>
<dbReference type="SMART" id="SM00184">
    <property type="entry name" value="RING"/>
    <property type="match status" value="1"/>
</dbReference>
<evidence type="ECO:0000259" key="9">
    <source>
        <dbReference type="PROSITE" id="PS50089"/>
    </source>
</evidence>
<keyword evidence="11" id="KW-1185">Reference proteome</keyword>
<comment type="caution">
    <text evidence="10">The sequence shown here is derived from an EMBL/GenBank/DDBJ whole genome shotgun (WGS) entry which is preliminary data.</text>
</comment>
<dbReference type="CDD" id="cd16448">
    <property type="entry name" value="RING-H2"/>
    <property type="match status" value="1"/>
</dbReference>
<evidence type="ECO:0000313" key="10">
    <source>
        <dbReference type="EMBL" id="GFP95543.1"/>
    </source>
</evidence>
<dbReference type="EMBL" id="BMAC01000395">
    <property type="protein sequence ID" value="GFP95543.1"/>
    <property type="molecule type" value="Genomic_DNA"/>
</dbReference>
<keyword evidence="5 8" id="KW-0863">Zinc-finger</keyword>
<sequence length="234" mass="27019">MDPPEFMTLSKRRDLILAHLVFDVRGHSVATRNRLHSAANFILQCAFDNPHNDALDIVAETESYLRFGDDNRRNFMGAKLMALSMIHLEDAIMKSYPNWGFDELSNETLRSMIEEQLGEKESVDLQEPMYPEGTGLSHEMILPVLKMRAYAPKPENSTNNSADCHICRDELIEGDTVAGSNYCGHEFHFKCMLKWLYDHRLCPMCRSLVLPPQVEYPDWIKDVDKVRDFLNSEY</sequence>
<evidence type="ECO:0000256" key="1">
    <source>
        <dbReference type="ARBA" id="ARBA00000900"/>
    </source>
</evidence>
<keyword evidence="3" id="KW-0808">Transferase</keyword>
<reference evidence="10" key="1">
    <citation type="submission" date="2020-07" db="EMBL/GenBank/DDBJ databases">
        <title>Ethylene signaling mediates host invasion by parasitic plants.</title>
        <authorList>
            <person name="Yoshida S."/>
        </authorList>
    </citation>
    <scope>NUCLEOTIDE SEQUENCE</scope>
    <source>
        <strain evidence="10">Okayama</strain>
    </source>
</reference>
<dbReference type="GO" id="GO:0008270">
    <property type="term" value="F:zinc ion binding"/>
    <property type="evidence" value="ECO:0007669"/>
    <property type="project" value="UniProtKB-KW"/>
</dbReference>
<proteinExistence type="predicted"/>
<evidence type="ECO:0000256" key="8">
    <source>
        <dbReference type="PROSITE-ProRule" id="PRU00175"/>
    </source>
</evidence>
<dbReference type="GO" id="GO:0061630">
    <property type="term" value="F:ubiquitin protein ligase activity"/>
    <property type="evidence" value="ECO:0007669"/>
    <property type="project" value="UniProtKB-EC"/>
</dbReference>
<evidence type="ECO:0000313" key="11">
    <source>
        <dbReference type="Proteomes" id="UP000653305"/>
    </source>
</evidence>
<evidence type="ECO:0000256" key="5">
    <source>
        <dbReference type="ARBA" id="ARBA00022771"/>
    </source>
</evidence>